<feature type="signal peptide" evidence="1">
    <location>
        <begin position="1"/>
        <end position="23"/>
    </location>
</feature>
<feature type="domain" description="3-keto-alpha-glucoside-1,2-lyase/3-keto-2-hydroxy-glucal hydratase" evidence="2">
    <location>
        <begin position="145"/>
        <end position="321"/>
    </location>
</feature>
<dbReference type="OrthoDB" id="176168at2"/>
<protein>
    <recommendedName>
        <fullName evidence="2">3-keto-alpha-glucoside-1,2-lyase/3-keto-2-hydroxy-glucal hydratase domain-containing protein</fullName>
    </recommendedName>
</protein>
<dbReference type="Proteomes" id="UP000315017">
    <property type="component" value="Chromosome"/>
</dbReference>
<feature type="chain" id="PRO_5021969323" description="3-keto-alpha-glucoside-1,2-lyase/3-keto-2-hydroxy-glucal hydratase domain-containing protein" evidence="1">
    <location>
        <begin position="24"/>
        <end position="325"/>
    </location>
</feature>
<dbReference type="InterPro" id="IPR010496">
    <property type="entry name" value="AL/BT2_dom"/>
</dbReference>
<evidence type="ECO:0000313" key="4">
    <source>
        <dbReference type="Proteomes" id="UP000315017"/>
    </source>
</evidence>
<dbReference type="PANTHER" id="PTHR33546">
    <property type="entry name" value="LARGE, MULTIFUNCTIONAL SECRETED PROTEIN-RELATED"/>
    <property type="match status" value="1"/>
</dbReference>
<accession>A0A517Y497</accession>
<dbReference type="KEGG" id="aagg:ETAA8_01400"/>
<sequence length="325" mass="34842" precursor="true">MRNGRLMAWSFGLLLAVAGLAQAADGKAAYTNEKEAGPDFAVQGEYAGTDVEGHKWGVQVIALGDGKFDVVGYPGGLPGDGWKRGDATKRGKGETTDGTVNVKGDDWTATIKAGTMTVSHDGKQVAEIKKTERKSPTLGAKAPTGATVLFDGTTADNFKNGKLVEGNLLGATNCETNAKFGDHTLHIEFRTPFMPASRGQGRGNSGVYMQSRYELQVLDSFGLDGKNNECGGIYTVAEPIVNMCLPPLAWQTYDIDFTAAKYDNGKKIENARATIKHNGVVIHENLDLKNGTPGKAKEGPEPLGIFLQDHGNPVVFRNIWIVEKK</sequence>
<dbReference type="Gene3D" id="2.60.120.560">
    <property type="entry name" value="Exo-inulinase, domain 1"/>
    <property type="match status" value="1"/>
</dbReference>
<dbReference type="AlphaFoldDB" id="A0A517Y497"/>
<dbReference type="PANTHER" id="PTHR33546:SF1">
    <property type="entry name" value="LARGE, MULTIFUNCTIONAL SECRETED PROTEIN"/>
    <property type="match status" value="1"/>
</dbReference>
<dbReference type="GO" id="GO:0016787">
    <property type="term" value="F:hydrolase activity"/>
    <property type="evidence" value="ECO:0007669"/>
    <property type="project" value="InterPro"/>
</dbReference>
<dbReference type="Pfam" id="PF06439">
    <property type="entry name" value="3keto-disac_hyd"/>
    <property type="match status" value="1"/>
</dbReference>
<evidence type="ECO:0000259" key="2">
    <source>
        <dbReference type="Pfam" id="PF06439"/>
    </source>
</evidence>
<keyword evidence="4" id="KW-1185">Reference proteome</keyword>
<name>A0A517Y497_9BACT</name>
<gene>
    <name evidence="3" type="ORF">ETAA8_01400</name>
</gene>
<keyword evidence="1" id="KW-0732">Signal</keyword>
<proteinExistence type="predicted"/>
<evidence type="ECO:0000313" key="3">
    <source>
        <dbReference type="EMBL" id="QDU25079.1"/>
    </source>
</evidence>
<dbReference type="EMBL" id="CP036274">
    <property type="protein sequence ID" value="QDU25079.1"/>
    <property type="molecule type" value="Genomic_DNA"/>
</dbReference>
<reference evidence="3 4" key="1">
    <citation type="submission" date="2019-02" db="EMBL/GenBank/DDBJ databases">
        <title>Deep-cultivation of Planctomycetes and their phenomic and genomic characterization uncovers novel biology.</title>
        <authorList>
            <person name="Wiegand S."/>
            <person name="Jogler M."/>
            <person name="Boedeker C."/>
            <person name="Pinto D."/>
            <person name="Vollmers J."/>
            <person name="Rivas-Marin E."/>
            <person name="Kohn T."/>
            <person name="Peeters S.H."/>
            <person name="Heuer A."/>
            <person name="Rast P."/>
            <person name="Oberbeckmann S."/>
            <person name="Bunk B."/>
            <person name="Jeske O."/>
            <person name="Meyerdierks A."/>
            <person name="Storesund J.E."/>
            <person name="Kallscheuer N."/>
            <person name="Luecker S."/>
            <person name="Lage O.M."/>
            <person name="Pohl T."/>
            <person name="Merkel B.J."/>
            <person name="Hornburger P."/>
            <person name="Mueller R.-W."/>
            <person name="Bruemmer F."/>
            <person name="Labrenz M."/>
            <person name="Spormann A.M."/>
            <person name="Op den Camp H."/>
            <person name="Overmann J."/>
            <person name="Amann R."/>
            <person name="Jetten M.S.M."/>
            <person name="Mascher T."/>
            <person name="Medema M.H."/>
            <person name="Devos D.P."/>
            <person name="Kaster A.-K."/>
            <person name="Ovreas L."/>
            <person name="Rohde M."/>
            <person name="Galperin M.Y."/>
            <person name="Jogler C."/>
        </authorList>
    </citation>
    <scope>NUCLEOTIDE SEQUENCE [LARGE SCALE GENOMIC DNA]</scope>
    <source>
        <strain evidence="3 4">ETA_A8</strain>
    </source>
</reference>
<evidence type="ECO:0000256" key="1">
    <source>
        <dbReference type="SAM" id="SignalP"/>
    </source>
</evidence>
<organism evidence="3 4">
    <name type="scientific">Anatilimnocola aggregata</name>
    <dbReference type="NCBI Taxonomy" id="2528021"/>
    <lineage>
        <taxon>Bacteria</taxon>
        <taxon>Pseudomonadati</taxon>
        <taxon>Planctomycetota</taxon>
        <taxon>Planctomycetia</taxon>
        <taxon>Pirellulales</taxon>
        <taxon>Pirellulaceae</taxon>
        <taxon>Anatilimnocola</taxon>
    </lineage>
</organism>
<dbReference type="RefSeq" id="WP_145083395.1">
    <property type="nucleotide sequence ID" value="NZ_CP036274.1"/>
</dbReference>